<dbReference type="CDD" id="cd07721">
    <property type="entry name" value="yflN-like_MBL-fold"/>
    <property type="match status" value="1"/>
</dbReference>
<dbReference type="STRING" id="1841859.GCA_900157385_02666"/>
<feature type="non-terminal residue" evidence="2">
    <location>
        <position position="1"/>
    </location>
</feature>
<evidence type="ECO:0000313" key="2">
    <source>
        <dbReference type="EMBL" id="SPM29179.1"/>
    </source>
</evidence>
<dbReference type="Proteomes" id="UP000241595">
    <property type="component" value="Unassembled WGS sequence"/>
</dbReference>
<name>A0A2U3NCG4_9MYCO</name>
<gene>
    <name evidence="2" type="ORF">MTAB308_2670</name>
</gene>
<accession>A0A2U3NCG4</accession>
<dbReference type="GO" id="GO:0016787">
    <property type="term" value="F:hydrolase activity"/>
    <property type="evidence" value="ECO:0007669"/>
    <property type="project" value="UniProtKB-KW"/>
</dbReference>
<dbReference type="InterPro" id="IPR001279">
    <property type="entry name" value="Metallo-B-lactamas"/>
</dbReference>
<dbReference type="Pfam" id="PF00753">
    <property type="entry name" value="Lactamase_B"/>
    <property type="match status" value="1"/>
</dbReference>
<organism evidence="2 3">
    <name type="scientific">Mycobacterium terramassiliense</name>
    <dbReference type="NCBI Taxonomy" id="1841859"/>
    <lineage>
        <taxon>Bacteria</taxon>
        <taxon>Bacillati</taxon>
        <taxon>Actinomycetota</taxon>
        <taxon>Actinomycetes</taxon>
        <taxon>Mycobacteriales</taxon>
        <taxon>Mycobacteriaceae</taxon>
        <taxon>Mycobacterium</taxon>
    </lineage>
</organism>
<dbReference type="AlphaFoldDB" id="A0A2U3NCG4"/>
<sequence>VTFGGDSQFDELARCELFSGRFVSEFQFSHGLFLLLYRWSRPVAQLRGGTPAPGFAALAIAPMLTCVAPAPTLVQVSDSVYLAQGHAVNWTLVVDGTGVLLIDAGYPGDRADVLASLAQLGYGAGDVRAILLTHAHIDHLGSAIWFARQHGTPVYCHADEVGHAKREYLEQVSIFDVALRIWRPRWAVWGTHVVRNGGLIRDGIPSTRPLTAEVAAGLPGNPTAIATPGHTGGHCSYVVDGVLASGDALITGHPLLRRGGPQLLPAVFSHDQQNCLRSLGALASLDTEILLPGHGEVWRGPIREATDAALRRAQ</sequence>
<keyword evidence="3" id="KW-1185">Reference proteome</keyword>
<dbReference type="PANTHER" id="PTHR42951">
    <property type="entry name" value="METALLO-BETA-LACTAMASE DOMAIN-CONTAINING"/>
    <property type="match status" value="1"/>
</dbReference>
<evidence type="ECO:0000259" key="1">
    <source>
        <dbReference type="SMART" id="SM00849"/>
    </source>
</evidence>
<dbReference type="InterPro" id="IPR050855">
    <property type="entry name" value="NDM-1-like"/>
</dbReference>
<evidence type="ECO:0000313" key="3">
    <source>
        <dbReference type="Proteomes" id="UP000241595"/>
    </source>
</evidence>
<dbReference type="Gene3D" id="3.60.15.10">
    <property type="entry name" value="Ribonuclease Z/Hydroxyacylglutathione hydrolase-like"/>
    <property type="match status" value="1"/>
</dbReference>
<protein>
    <submittedName>
        <fullName evidence="2">Glyoxylase or a related metal-dependent hydrolase, beta-lactamase superfamily II</fullName>
    </submittedName>
</protein>
<proteinExistence type="predicted"/>
<reference evidence="2 3" key="1">
    <citation type="submission" date="2017-01" db="EMBL/GenBank/DDBJ databases">
        <authorList>
            <consortium name="Urmite Genomes"/>
        </authorList>
    </citation>
    <scope>NUCLEOTIDE SEQUENCE [LARGE SCALE GENOMIC DNA]</scope>
    <source>
        <strain evidence="2 3">AB308</strain>
    </source>
</reference>
<dbReference type="InterPro" id="IPR036866">
    <property type="entry name" value="RibonucZ/Hydroxyglut_hydro"/>
</dbReference>
<keyword evidence="2" id="KW-0378">Hydrolase</keyword>
<dbReference type="PANTHER" id="PTHR42951:SF14">
    <property type="entry name" value="METALLO-BETA-LACTAMASE SUPERFAMILY PROTEIN"/>
    <property type="match status" value="1"/>
</dbReference>
<dbReference type="SUPFAM" id="SSF56281">
    <property type="entry name" value="Metallo-hydrolase/oxidoreductase"/>
    <property type="match status" value="1"/>
</dbReference>
<dbReference type="SMART" id="SM00849">
    <property type="entry name" value="Lactamase_B"/>
    <property type="match status" value="1"/>
</dbReference>
<dbReference type="EMBL" id="FTRV01000011">
    <property type="protein sequence ID" value="SPM29179.1"/>
    <property type="molecule type" value="Genomic_DNA"/>
</dbReference>
<feature type="domain" description="Metallo-beta-lactamase" evidence="1">
    <location>
        <begin position="87"/>
        <end position="294"/>
    </location>
</feature>